<evidence type="ECO:0000256" key="3">
    <source>
        <dbReference type="RuleBase" id="RU000363"/>
    </source>
</evidence>
<dbReference type="GO" id="GO:0005783">
    <property type="term" value="C:endoplasmic reticulum"/>
    <property type="evidence" value="ECO:0007669"/>
    <property type="project" value="TreeGrafter"/>
</dbReference>
<dbReference type="OrthoDB" id="2102561at2759"/>
<dbReference type="InterPro" id="IPR036291">
    <property type="entry name" value="NAD(P)-bd_dom_sf"/>
</dbReference>
<comment type="similarity">
    <text evidence="1 3">Belongs to the short-chain dehydrogenases/reductases (SDR) family.</text>
</comment>
<dbReference type="Gene3D" id="3.40.50.720">
    <property type="entry name" value="NAD(P)-binding Rossmann-like Domain"/>
    <property type="match status" value="1"/>
</dbReference>
<dbReference type="PRINTS" id="PR00080">
    <property type="entry name" value="SDRFAMILY"/>
</dbReference>
<organism evidence="4 5">
    <name type="scientific">Lentinus brumalis</name>
    <dbReference type="NCBI Taxonomy" id="2498619"/>
    <lineage>
        <taxon>Eukaryota</taxon>
        <taxon>Fungi</taxon>
        <taxon>Dikarya</taxon>
        <taxon>Basidiomycota</taxon>
        <taxon>Agaricomycotina</taxon>
        <taxon>Agaricomycetes</taxon>
        <taxon>Polyporales</taxon>
        <taxon>Polyporaceae</taxon>
        <taxon>Lentinus</taxon>
    </lineage>
</organism>
<evidence type="ECO:0000256" key="1">
    <source>
        <dbReference type="ARBA" id="ARBA00006484"/>
    </source>
</evidence>
<evidence type="ECO:0000313" key="5">
    <source>
        <dbReference type="Proteomes" id="UP000256964"/>
    </source>
</evidence>
<protein>
    <submittedName>
        <fullName evidence="4">Oxidoreductase</fullName>
    </submittedName>
</protein>
<sequence>MSTNSVAKVVLVTGCSDGGIGSALCAEYASRGCKVYATARRMEAMHGLTHSNVEKLVLDVTDEKNINDVVDTVISKEGRIDVLVNNAGVLCIGPVIDVSMDVIEKTYDANVFSVIRMCKAVIPHMAVHKSGTIVQISSVGAYIPTPWAGIYASTKAALHSLSDTLYMECTPLNISVLTVTTGAVRSNIGTNQVAIRPASFVPENSLYRAFLSDILSRVFMSQGPDSMPAEDYARLVVGKSLQKKPPRELMLGGKTLLYRLLLWIPRTLTLKFFWRYFTQKTRAEAA</sequence>
<dbReference type="SUPFAM" id="SSF51735">
    <property type="entry name" value="NAD(P)-binding Rossmann-fold domains"/>
    <property type="match status" value="1"/>
</dbReference>
<dbReference type="Pfam" id="PF00106">
    <property type="entry name" value="adh_short"/>
    <property type="match status" value="1"/>
</dbReference>
<dbReference type="STRING" id="139420.A0A371CPT4"/>
<dbReference type="AlphaFoldDB" id="A0A371CPT4"/>
<proteinExistence type="inferred from homology"/>
<dbReference type="FunFam" id="3.40.50.720:FF:000261">
    <property type="entry name" value="NADPH-dependent 1-acyldihydroxyacetone phosphate reductase"/>
    <property type="match status" value="1"/>
</dbReference>
<dbReference type="PRINTS" id="PR00081">
    <property type="entry name" value="GDHRDH"/>
</dbReference>
<evidence type="ECO:0000313" key="4">
    <source>
        <dbReference type="EMBL" id="RDX42217.1"/>
    </source>
</evidence>
<dbReference type="PANTHER" id="PTHR44169">
    <property type="entry name" value="NADPH-DEPENDENT 1-ACYLDIHYDROXYACETONE PHOSPHATE REDUCTASE"/>
    <property type="match status" value="1"/>
</dbReference>
<reference evidence="4 5" key="1">
    <citation type="journal article" date="2018" name="Biotechnol. Biofuels">
        <title>Integrative visual omics of the white-rot fungus Polyporus brumalis exposes the biotechnological potential of its oxidative enzymes for delignifying raw plant biomass.</title>
        <authorList>
            <person name="Miyauchi S."/>
            <person name="Rancon A."/>
            <person name="Drula E."/>
            <person name="Hage H."/>
            <person name="Chaduli D."/>
            <person name="Favel A."/>
            <person name="Grisel S."/>
            <person name="Henrissat B."/>
            <person name="Herpoel-Gimbert I."/>
            <person name="Ruiz-Duenas F.J."/>
            <person name="Chevret D."/>
            <person name="Hainaut M."/>
            <person name="Lin J."/>
            <person name="Wang M."/>
            <person name="Pangilinan J."/>
            <person name="Lipzen A."/>
            <person name="Lesage-Meessen L."/>
            <person name="Navarro D."/>
            <person name="Riley R."/>
            <person name="Grigoriev I.V."/>
            <person name="Zhou S."/>
            <person name="Raouche S."/>
            <person name="Rosso M.N."/>
        </authorList>
    </citation>
    <scope>NUCLEOTIDE SEQUENCE [LARGE SCALE GENOMIC DNA]</scope>
    <source>
        <strain evidence="4 5">BRFM 1820</strain>
    </source>
</reference>
<dbReference type="PANTHER" id="PTHR44169:SF6">
    <property type="entry name" value="NADPH-DEPENDENT 1-ACYLDIHYDROXYACETONE PHOSPHATE REDUCTASE"/>
    <property type="match status" value="1"/>
</dbReference>
<name>A0A371CPT4_9APHY</name>
<gene>
    <name evidence="4" type="ORF">OH76DRAFT_1448666</name>
</gene>
<evidence type="ECO:0000256" key="2">
    <source>
        <dbReference type="ARBA" id="ARBA00023002"/>
    </source>
</evidence>
<dbReference type="InterPro" id="IPR002347">
    <property type="entry name" value="SDR_fam"/>
</dbReference>
<accession>A0A371CPT4</accession>
<dbReference type="Proteomes" id="UP000256964">
    <property type="component" value="Unassembled WGS sequence"/>
</dbReference>
<keyword evidence="5" id="KW-1185">Reference proteome</keyword>
<dbReference type="EMBL" id="KZ857490">
    <property type="protein sequence ID" value="RDX42217.1"/>
    <property type="molecule type" value="Genomic_DNA"/>
</dbReference>
<dbReference type="GO" id="GO:0016491">
    <property type="term" value="F:oxidoreductase activity"/>
    <property type="evidence" value="ECO:0007669"/>
    <property type="project" value="UniProtKB-KW"/>
</dbReference>
<keyword evidence="2" id="KW-0560">Oxidoreductase</keyword>
<dbReference type="CDD" id="cd05374">
    <property type="entry name" value="17beta-HSD-like_SDR_c"/>
    <property type="match status" value="1"/>
</dbReference>